<dbReference type="InterPro" id="IPR050535">
    <property type="entry name" value="DNA_Repair-Maintenance_Comp"/>
</dbReference>
<name>A0A873WA78_9CAUD</name>
<proteinExistence type="predicted"/>
<organism evidence="1 2">
    <name type="scientific">Synechococcus phage S-H38</name>
    <dbReference type="NCBI Taxonomy" id="2783673"/>
    <lineage>
        <taxon>Viruses</taxon>
        <taxon>Duplodnaviria</taxon>
        <taxon>Heunggongvirae</taxon>
        <taxon>Uroviricota</taxon>
        <taxon>Caudoviricetes</taxon>
        <taxon>Pantevenvirales</taxon>
        <taxon>Kyanoviridae</taxon>
        <taxon>Yellowseavirus</taxon>
        <taxon>Yellowseavirus thirtyeight</taxon>
    </lineage>
</organism>
<keyword evidence="1" id="KW-0378">Hydrolase</keyword>
<keyword evidence="2" id="KW-1185">Reference proteome</keyword>
<dbReference type="GeneID" id="77946695"/>
<dbReference type="KEGG" id="vg:77946695"/>
<dbReference type="GO" id="GO:0004519">
    <property type="term" value="F:endonuclease activity"/>
    <property type="evidence" value="ECO:0007669"/>
    <property type="project" value="UniProtKB-KW"/>
</dbReference>
<evidence type="ECO:0000313" key="1">
    <source>
        <dbReference type="EMBL" id="QPB07999.1"/>
    </source>
</evidence>
<keyword evidence="1" id="KW-0540">Nuclease</keyword>
<dbReference type="SUPFAM" id="SSF56300">
    <property type="entry name" value="Metallo-dependent phosphatases"/>
    <property type="match status" value="1"/>
</dbReference>
<dbReference type="Proteomes" id="UP000663144">
    <property type="component" value="Segment"/>
</dbReference>
<dbReference type="PANTHER" id="PTHR30337">
    <property type="entry name" value="COMPONENT OF ATP-DEPENDENT DSDNA EXONUCLEASE"/>
    <property type="match status" value="1"/>
</dbReference>
<reference evidence="1" key="1">
    <citation type="submission" date="2020-10" db="EMBL/GenBank/DDBJ databases">
        <title>The Isolation and Genome Sequence of a Novel Cyanophage S-H38 from the Yellow Sea, China.</title>
        <authorList>
            <person name="Jiang T."/>
        </authorList>
    </citation>
    <scope>NUCLEOTIDE SEQUENCE</scope>
</reference>
<dbReference type="Gene3D" id="3.60.21.10">
    <property type="match status" value="1"/>
</dbReference>
<sequence>MKVLVITDQHFGVRNDSLVYVEYYKKFYSKVVIPFIKKFGIQHVLCLGDTFDRRKSVNFNSLEAAKEMWFTPLEEMGVSMTMLVGNHDIYYKNTLRVNSPDLLLGEFGNIQVVDVPTELNIGDCSILCVPWICDSNRDDTYRLLETSTARLCVGHLEFTGFEAVPGLVMEHGYSPEPFAKFEKVLSGHYHTKSNKKNIHYLGNPYELYWNDYKTRKGFHILDTETLDLKFYRNPYTIFEKIFYNDEIQIDIDQYKDKYVKLVVEEKKDQVKFDKVVSLLYDVGVVDLKIIEDLSVELDEVEHLETEDTLSLLERYIDDSECQADKQSVKDIIKTLYLEACET</sequence>
<dbReference type="RefSeq" id="YP_010670490.1">
    <property type="nucleotide sequence ID" value="NC_070964.1"/>
</dbReference>
<dbReference type="EMBL" id="MW117965">
    <property type="protein sequence ID" value="QPB07999.1"/>
    <property type="molecule type" value="Genomic_DNA"/>
</dbReference>
<protein>
    <submittedName>
        <fullName evidence="1">Recombination endonuclease</fullName>
    </submittedName>
</protein>
<dbReference type="InterPro" id="IPR029052">
    <property type="entry name" value="Metallo-depent_PP-like"/>
</dbReference>
<dbReference type="CDD" id="cd00838">
    <property type="entry name" value="MPP_superfamily"/>
    <property type="match status" value="1"/>
</dbReference>
<accession>A0A873WA78</accession>
<dbReference type="GO" id="GO:0016787">
    <property type="term" value="F:hydrolase activity"/>
    <property type="evidence" value="ECO:0007669"/>
    <property type="project" value="InterPro"/>
</dbReference>
<evidence type="ECO:0000313" key="2">
    <source>
        <dbReference type="Proteomes" id="UP000663144"/>
    </source>
</evidence>
<keyword evidence="1" id="KW-0255">Endonuclease</keyword>